<dbReference type="PANTHER" id="PTHR30537">
    <property type="entry name" value="HTH-TYPE TRANSCRIPTIONAL REGULATOR"/>
    <property type="match status" value="1"/>
</dbReference>
<dbReference type="InterPro" id="IPR058163">
    <property type="entry name" value="LysR-type_TF_proteobact-type"/>
</dbReference>
<evidence type="ECO:0000256" key="2">
    <source>
        <dbReference type="ARBA" id="ARBA00023015"/>
    </source>
</evidence>
<dbReference type="STRING" id="1122125.GCA_000423185_05687"/>
<organism evidence="6 7">
    <name type="scientific">Inquilinus limosus</name>
    <dbReference type="NCBI Taxonomy" id="171674"/>
    <lineage>
        <taxon>Bacteria</taxon>
        <taxon>Pseudomonadati</taxon>
        <taxon>Pseudomonadota</taxon>
        <taxon>Alphaproteobacteria</taxon>
        <taxon>Rhodospirillales</taxon>
        <taxon>Rhodospirillaceae</taxon>
        <taxon>Inquilinus</taxon>
    </lineage>
</organism>
<reference evidence="7" key="1">
    <citation type="submission" date="2017-05" db="EMBL/GenBank/DDBJ databases">
        <authorList>
            <person name="Macchi M."/>
            <person name="Festa S."/>
            <person name="Coppotelli B.M."/>
            <person name="Morelli I.S."/>
        </authorList>
    </citation>
    <scope>NUCLEOTIDE SEQUENCE [LARGE SCALE GENOMIC DNA]</scope>
    <source>
        <strain evidence="7">I</strain>
    </source>
</reference>
<evidence type="ECO:0000256" key="1">
    <source>
        <dbReference type="ARBA" id="ARBA00009437"/>
    </source>
</evidence>
<dbReference type="Pfam" id="PF03466">
    <property type="entry name" value="LysR_substrate"/>
    <property type="match status" value="1"/>
</dbReference>
<dbReference type="RefSeq" id="WP_088149775.1">
    <property type="nucleotide sequence ID" value="NZ_NHON01000005.1"/>
</dbReference>
<dbReference type="PROSITE" id="PS50931">
    <property type="entry name" value="HTH_LYSR"/>
    <property type="match status" value="1"/>
</dbReference>
<dbReference type="InterPro" id="IPR036388">
    <property type="entry name" value="WH-like_DNA-bd_sf"/>
</dbReference>
<feature type="domain" description="HTH lysR-type" evidence="5">
    <location>
        <begin position="4"/>
        <end position="61"/>
    </location>
</feature>
<keyword evidence="4" id="KW-0804">Transcription</keyword>
<dbReference type="CDD" id="cd08474">
    <property type="entry name" value="PBP2_CrgA_like_5"/>
    <property type="match status" value="1"/>
</dbReference>
<keyword evidence="2" id="KW-0805">Transcription regulation</keyword>
<keyword evidence="7" id="KW-1185">Reference proteome</keyword>
<protein>
    <submittedName>
        <fullName evidence="6">LysR family transcriptional regulator</fullName>
    </submittedName>
</protein>
<dbReference type="Pfam" id="PF00126">
    <property type="entry name" value="HTH_1"/>
    <property type="match status" value="1"/>
</dbReference>
<evidence type="ECO:0000313" key="6">
    <source>
        <dbReference type="EMBL" id="OWJ68355.1"/>
    </source>
</evidence>
<dbReference type="PANTHER" id="PTHR30537:SF1">
    <property type="entry name" value="HTH-TYPE TRANSCRIPTIONAL REGULATOR PGRR"/>
    <property type="match status" value="1"/>
</dbReference>
<dbReference type="InterPro" id="IPR005119">
    <property type="entry name" value="LysR_subst-bd"/>
</dbReference>
<dbReference type="Gene3D" id="3.40.190.290">
    <property type="match status" value="1"/>
</dbReference>
<dbReference type="OrthoDB" id="9812435at2"/>
<comment type="similarity">
    <text evidence="1">Belongs to the LysR transcriptional regulatory family.</text>
</comment>
<evidence type="ECO:0000256" key="4">
    <source>
        <dbReference type="ARBA" id="ARBA00023163"/>
    </source>
</evidence>
<evidence type="ECO:0000259" key="5">
    <source>
        <dbReference type="PROSITE" id="PS50931"/>
    </source>
</evidence>
<dbReference type="InterPro" id="IPR036390">
    <property type="entry name" value="WH_DNA-bd_sf"/>
</dbReference>
<dbReference type="AlphaFoldDB" id="A0A211ZSW2"/>
<accession>A0A211ZSW2</accession>
<name>A0A211ZSW2_9PROT</name>
<evidence type="ECO:0000313" key="7">
    <source>
        <dbReference type="Proteomes" id="UP000196655"/>
    </source>
</evidence>
<dbReference type="Gene3D" id="1.10.10.10">
    <property type="entry name" value="Winged helix-like DNA-binding domain superfamily/Winged helix DNA-binding domain"/>
    <property type="match status" value="1"/>
</dbReference>
<dbReference type="SUPFAM" id="SSF53850">
    <property type="entry name" value="Periplasmic binding protein-like II"/>
    <property type="match status" value="1"/>
</dbReference>
<evidence type="ECO:0000256" key="3">
    <source>
        <dbReference type="ARBA" id="ARBA00023125"/>
    </source>
</evidence>
<sequence>MARIDFPGLSAFVAVATHRSFRKAAAELGVSPSAISHLLRDLEERLGVRLLNRTTRSVAPSDAGARLLQRLQPMFRDLNDALEEVNEFRDVPAGTLRLNAAHQAARMVLAPIMARFVRAYPQMRLEIVADDDLVDVVAGGFDAGLRFGESLQQDMIAVRFGPRQRWAIVAAPAYLDGREPPRTPHELKYHGCIRYRFHSGTFFHWEFEKDGEALEVEVDGPLTLGDQELMLRAAVDGAGIACVFEAVATPALAAGRVVRLLEDWCPDFPGFFLYYPSRRQLPLGLRAFIEMAREEWPAG</sequence>
<dbReference type="GO" id="GO:0003700">
    <property type="term" value="F:DNA-binding transcription factor activity"/>
    <property type="evidence" value="ECO:0007669"/>
    <property type="project" value="InterPro"/>
</dbReference>
<proteinExistence type="inferred from homology"/>
<dbReference type="GO" id="GO:0006351">
    <property type="term" value="P:DNA-templated transcription"/>
    <property type="evidence" value="ECO:0007669"/>
    <property type="project" value="TreeGrafter"/>
</dbReference>
<dbReference type="GO" id="GO:0043565">
    <property type="term" value="F:sequence-specific DNA binding"/>
    <property type="evidence" value="ECO:0007669"/>
    <property type="project" value="TreeGrafter"/>
</dbReference>
<dbReference type="SUPFAM" id="SSF46785">
    <property type="entry name" value="Winged helix' DNA-binding domain"/>
    <property type="match status" value="1"/>
</dbReference>
<gene>
    <name evidence="6" type="ORF">BWR60_04280</name>
</gene>
<comment type="caution">
    <text evidence="6">The sequence shown here is derived from an EMBL/GenBank/DDBJ whole genome shotgun (WGS) entry which is preliminary data.</text>
</comment>
<dbReference type="FunFam" id="1.10.10.10:FF:000001">
    <property type="entry name" value="LysR family transcriptional regulator"/>
    <property type="match status" value="1"/>
</dbReference>
<dbReference type="EMBL" id="NHON01000005">
    <property type="protein sequence ID" value="OWJ68355.1"/>
    <property type="molecule type" value="Genomic_DNA"/>
</dbReference>
<dbReference type="Proteomes" id="UP000196655">
    <property type="component" value="Unassembled WGS sequence"/>
</dbReference>
<keyword evidence="3" id="KW-0238">DNA-binding</keyword>
<dbReference type="InterPro" id="IPR000847">
    <property type="entry name" value="LysR_HTH_N"/>
</dbReference>